<organism evidence="1 2">
    <name type="scientific">Araneus ventricosus</name>
    <name type="common">Orbweaver spider</name>
    <name type="synonym">Epeira ventricosa</name>
    <dbReference type="NCBI Taxonomy" id="182803"/>
    <lineage>
        <taxon>Eukaryota</taxon>
        <taxon>Metazoa</taxon>
        <taxon>Ecdysozoa</taxon>
        <taxon>Arthropoda</taxon>
        <taxon>Chelicerata</taxon>
        <taxon>Arachnida</taxon>
        <taxon>Araneae</taxon>
        <taxon>Araneomorphae</taxon>
        <taxon>Entelegynae</taxon>
        <taxon>Araneoidea</taxon>
        <taxon>Araneidae</taxon>
        <taxon>Araneus</taxon>
    </lineage>
</organism>
<reference evidence="1 2" key="1">
    <citation type="journal article" date="2019" name="Sci. Rep.">
        <title>Orb-weaving spider Araneus ventricosus genome elucidates the spidroin gene catalogue.</title>
        <authorList>
            <person name="Kono N."/>
            <person name="Nakamura H."/>
            <person name="Ohtoshi R."/>
            <person name="Moran D.A.P."/>
            <person name="Shinohara A."/>
            <person name="Yoshida Y."/>
            <person name="Fujiwara M."/>
            <person name="Mori M."/>
            <person name="Tomita M."/>
            <person name="Arakawa K."/>
        </authorList>
    </citation>
    <scope>NUCLEOTIDE SEQUENCE [LARGE SCALE GENOMIC DNA]</scope>
</reference>
<dbReference type="Proteomes" id="UP000499080">
    <property type="component" value="Unassembled WGS sequence"/>
</dbReference>
<proteinExistence type="predicted"/>
<keyword evidence="2" id="KW-1185">Reference proteome</keyword>
<protein>
    <submittedName>
        <fullName evidence="1">Uncharacterized protein</fullName>
    </submittedName>
</protein>
<name>A0A4Y2JUW4_ARAVE</name>
<evidence type="ECO:0000313" key="2">
    <source>
        <dbReference type="Proteomes" id="UP000499080"/>
    </source>
</evidence>
<evidence type="ECO:0000313" key="1">
    <source>
        <dbReference type="EMBL" id="GBM94111.1"/>
    </source>
</evidence>
<sequence length="90" mass="10250">MPIPWGAYQSPNSVGTFNPLIIQLSSVHRSLQNQFETPNPFLSVVSPRTSVFIHSFREWSSAYLFLHWIMVLWLTNSSLPSGQSLLWEGS</sequence>
<dbReference type="AlphaFoldDB" id="A0A4Y2JUW4"/>
<dbReference type="EMBL" id="BGPR01003937">
    <property type="protein sequence ID" value="GBM94111.1"/>
    <property type="molecule type" value="Genomic_DNA"/>
</dbReference>
<gene>
    <name evidence="1" type="ORF">AVEN_237385_1</name>
</gene>
<comment type="caution">
    <text evidence="1">The sequence shown here is derived from an EMBL/GenBank/DDBJ whole genome shotgun (WGS) entry which is preliminary data.</text>
</comment>
<accession>A0A4Y2JUW4</accession>